<keyword evidence="2" id="KW-0560">Oxidoreductase</keyword>
<dbReference type="OrthoDB" id="2786563at2759"/>
<accession>A0A8H6S5D7</accession>
<comment type="caution">
    <text evidence="2">The sequence shown here is derived from an EMBL/GenBank/DDBJ whole genome shotgun (WGS) entry which is preliminary data.</text>
</comment>
<evidence type="ECO:0000313" key="2">
    <source>
        <dbReference type="EMBL" id="KAF7293083.1"/>
    </source>
</evidence>
<dbReference type="RefSeq" id="XP_037215511.1">
    <property type="nucleotide sequence ID" value="XM_037368585.1"/>
</dbReference>
<dbReference type="Proteomes" id="UP000636479">
    <property type="component" value="Unassembled WGS sequence"/>
</dbReference>
<dbReference type="EMBL" id="JACAZF010000011">
    <property type="protein sequence ID" value="KAF7293083.1"/>
    <property type="molecule type" value="Genomic_DNA"/>
</dbReference>
<protein>
    <submittedName>
        <fullName evidence="2">HEME-HALOPEROXIDASE domain-containing protein</fullName>
    </submittedName>
</protein>
<feature type="region of interest" description="Disordered" evidence="1">
    <location>
        <begin position="680"/>
        <end position="710"/>
    </location>
</feature>
<name>A0A8H6S5D7_9AGAR</name>
<gene>
    <name evidence="2" type="ORF">MIND_01207700</name>
</gene>
<evidence type="ECO:0000256" key="1">
    <source>
        <dbReference type="SAM" id="MobiDB-lite"/>
    </source>
</evidence>
<reference evidence="2" key="1">
    <citation type="submission" date="2020-05" db="EMBL/GenBank/DDBJ databases">
        <title>Mycena genomes resolve the evolution of fungal bioluminescence.</title>
        <authorList>
            <person name="Tsai I.J."/>
        </authorList>
    </citation>
    <scope>NUCLEOTIDE SEQUENCE</scope>
    <source>
        <strain evidence="2">171206Taipei</strain>
    </source>
</reference>
<dbReference type="GeneID" id="59351101"/>
<proteinExistence type="predicted"/>
<evidence type="ECO:0000313" key="3">
    <source>
        <dbReference type="Proteomes" id="UP000636479"/>
    </source>
</evidence>
<keyword evidence="3" id="KW-1185">Reference proteome</keyword>
<organism evidence="2 3">
    <name type="scientific">Mycena indigotica</name>
    <dbReference type="NCBI Taxonomy" id="2126181"/>
    <lineage>
        <taxon>Eukaryota</taxon>
        <taxon>Fungi</taxon>
        <taxon>Dikarya</taxon>
        <taxon>Basidiomycota</taxon>
        <taxon>Agaricomycotina</taxon>
        <taxon>Agaricomycetes</taxon>
        <taxon>Agaricomycetidae</taxon>
        <taxon>Agaricales</taxon>
        <taxon>Marasmiineae</taxon>
        <taxon>Mycenaceae</taxon>
        <taxon>Mycena</taxon>
    </lineage>
</organism>
<dbReference type="AlphaFoldDB" id="A0A8H6S5D7"/>
<sequence>MLSPLPDEIISEILSPALRVDDDIFTQSTSGSAPFARFSESTSACLLVCKSWLRVATPLLYNVVVIRSKAQAKALATVLAKNAQLGTFIRKLRVEGGYGAPMQTILLRSPNISDLFLCFNIFGTDNTDGLCKGLAHISPIKLILDDGGQRQNKHTIKLTNALVNAIPRWERLACLDLTYVVLPDEDDEPSDLLTDRILSVSKPIMDCQRLTKLVVAELDSVEEVYTHFKACPLKVVRVKEHLRRSPFNKYVLNIEAILTADDVSLQLEYEAESGFTRFRNADPPEIVPSLDPFFVPMAGVSLDVQEHVWTNVLQLVLSNNRMTNEATDLQLLTVCKMFLRCGRPFLYEDITLRRRRALCQLGATLSSNAEYGQHIRSITFSIFTYSFDEGVILSSEISVALRAIMDSATSIVRLVTTSSLSNPDDYSGAVKIGPASFSWDDVVSLSSVAGATLRELVLEVDRFYGRKLVRGVDTVFAAFLELRSLGLTVDSELAFNQIAIDKSLITLPKLEHLTLGGASSSLMIVLGKLSFPSLRSLAITAKLPGNAGLHASACGYPHNRFQRPCILELCPKLTELTVAYGRRDTEELNSSLDFFKPTRPNESLTKMSFALPNKHVSPTWEHFFAGFASGVIPHIKTLGEITLSYPVEWPTTEREINKSTWARIANNLLAAGVQVSDRRGTKWRSRLSTGAKQSRPRKRKAPAQETDDED</sequence>
<keyword evidence="2" id="KW-0575">Peroxidase</keyword>
<dbReference type="GO" id="GO:0004601">
    <property type="term" value="F:peroxidase activity"/>
    <property type="evidence" value="ECO:0007669"/>
    <property type="project" value="UniProtKB-KW"/>
</dbReference>